<keyword evidence="2" id="KW-1185">Reference proteome</keyword>
<evidence type="ECO:0008006" key="3">
    <source>
        <dbReference type="Google" id="ProtNLM"/>
    </source>
</evidence>
<dbReference type="Pfam" id="PF09981">
    <property type="entry name" value="DUF2218"/>
    <property type="match status" value="1"/>
</dbReference>
<dbReference type="Gene3D" id="3.30.310.50">
    <property type="entry name" value="Alpha-D-phosphohexomutase, C-terminal domain"/>
    <property type="match status" value="1"/>
</dbReference>
<dbReference type="InterPro" id="IPR014543">
    <property type="entry name" value="UCP028291"/>
</dbReference>
<reference evidence="1 2" key="1">
    <citation type="submission" date="2017-05" db="EMBL/GenBank/DDBJ databases">
        <authorList>
            <person name="Varghese N."/>
            <person name="Submissions S."/>
        </authorList>
    </citation>
    <scope>NUCLEOTIDE SEQUENCE [LARGE SCALE GENOMIC DNA]</scope>
    <source>
        <strain evidence="1 2">DSM 100094</strain>
    </source>
</reference>
<evidence type="ECO:0000313" key="1">
    <source>
        <dbReference type="EMBL" id="SMO56949.1"/>
    </source>
</evidence>
<proteinExistence type="predicted"/>
<accession>A0A521CBZ1</accession>
<sequence>MTLTTTRCDVATTHGSRYLQQLAKHWAHKFEVSYDAQQARIGMPDDRVIELTAGADMLAIRLTAPTDAMAHLQKVTDSHIARFAFREELIFDWQAA</sequence>
<dbReference type="OrthoDB" id="9806511at2"/>
<protein>
    <recommendedName>
        <fullName evidence="3">DUF2218 domain-containing protein</fullName>
    </recommendedName>
</protein>
<gene>
    <name evidence="1" type="ORF">SAMN06265221_104164</name>
</gene>
<dbReference type="RefSeq" id="WP_142662371.1">
    <property type="nucleotide sequence ID" value="NZ_FXTK01000004.1"/>
</dbReference>
<dbReference type="PIRSF" id="PIRSF028291">
    <property type="entry name" value="UCP028291"/>
    <property type="match status" value="1"/>
</dbReference>
<dbReference type="EMBL" id="FXTK01000004">
    <property type="protein sequence ID" value="SMO56949.1"/>
    <property type="molecule type" value="Genomic_DNA"/>
</dbReference>
<dbReference type="AlphaFoldDB" id="A0A521CBZ1"/>
<organism evidence="1 2">
    <name type="scientific">Paracoccus laeviglucosivorans</name>
    <dbReference type="NCBI Taxonomy" id="1197861"/>
    <lineage>
        <taxon>Bacteria</taxon>
        <taxon>Pseudomonadati</taxon>
        <taxon>Pseudomonadota</taxon>
        <taxon>Alphaproteobacteria</taxon>
        <taxon>Rhodobacterales</taxon>
        <taxon>Paracoccaceae</taxon>
        <taxon>Paracoccus</taxon>
    </lineage>
</organism>
<evidence type="ECO:0000313" key="2">
    <source>
        <dbReference type="Proteomes" id="UP000319014"/>
    </source>
</evidence>
<name>A0A521CBZ1_9RHOB</name>
<dbReference type="Proteomes" id="UP000319014">
    <property type="component" value="Unassembled WGS sequence"/>
</dbReference>